<sequence length="73" mass="8410">MGKKFFSPLKEPLQKDFLLLCIMIIDGFLAIGITYVFTSIPIIVILSLLVFFTSILAYCYIKNHIINNLNKKR</sequence>
<gene>
    <name evidence="2" type="ORF">EJ73_00893</name>
</gene>
<feature type="transmembrane region" description="Helical" evidence="1">
    <location>
        <begin position="17"/>
        <end position="36"/>
    </location>
</feature>
<keyword evidence="1" id="KW-0812">Transmembrane</keyword>
<keyword evidence="3" id="KW-1185">Reference proteome</keyword>
<comment type="caution">
    <text evidence="2">The sequence shown here is derived from an EMBL/GenBank/DDBJ whole genome shotgun (WGS) entry which is preliminary data.</text>
</comment>
<keyword evidence="1" id="KW-1133">Transmembrane helix</keyword>
<keyword evidence="1" id="KW-0472">Membrane</keyword>
<feature type="transmembrane region" description="Helical" evidence="1">
    <location>
        <begin position="42"/>
        <end position="61"/>
    </location>
</feature>
<reference evidence="2 3" key="1">
    <citation type="submission" date="2018-05" db="EMBL/GenBank/DDBJ databases">
        <title>Genomic Encyclopedia of Type Strains, Phase I: the one thousand microbial genomes (KMG-I) project.</title>
        <authorList>
            <person name="Kyrpides N."/>
        </authorList>
    </citation>
    <scope>NUCLEOTIDE SEQUENCE [LARGE SCALE GENOMIC DNA]</scope>
    <source>
        <strain evidence="2 3">DSM 15611</strain>
    </source>
</reference>
<dbReference type="AlphaFoldDB" id="A0A318HWT9"/>
<protein>
    <submittedName>
        <fullName evidence="2">Uncharacterized protein</fullName>
    </submittedName>
</protein>
<dbReference type="Proteomes" id="UP000248314">
    <property type="component" value="Unassembled WGS sequence"/>
</dbReference>
<evidence type="ECO:0000313" key="2">
    <source>
        <dbReference type="EMBL" id="PXX22914.1"/>
    </source>
</evidence>
<accession>A0A318HWT9</accession>
<name>A0A318HWT9_9BACT</name>
<proteinExistence type="predicted"/>
<evidence type="ECO:0000313" key="3">
    <source>
        <dbReference type="Proteomes" id="UP000248314"/>
    </source>
</evidence>
<organism evidence="2 3">
    <name type="scientific">Hoylesella shahii DSM 15611 = JCM 12083</name>
    <dbReference type="NCBI Taxonomy" id="1122991"/>
    <lineage>
        <taxon>Bacteria</taxon>
        <taxon>Pseudomonadati</taxon>
        <taxon>Bacteroidota</taxon>
        <taxon>Bacteroidia</taxon>
        <taxon>Bacteroidales</taxon>
        <taxon>Prevotellaceae</taxon>
        <taxon>Hoylesella</taxon>
    </lineage>
</organism>
<evidence type="ECO:0000256" key="1">
    <source>
        <dbReference type="SAM" id="Phobius"/>
    </source>
</evidence>
<dbReference type="EMBL" id="QJJX01000008">
    <property type="protein sequence ID" value="PXX22914.1"/>
    <property type="molecule type" value="Genomic_DNA"/>
</dbReference>